<evidence type="ECO:0000256" key="2">
    <source>
        <dbReference type="PROSITE-ProRule" id="PRU00335"/>
    </source>
</evidence>
<reference evidence="4" key="1">
    <citation type="submission" date="2022-01" db="EMBL/GenBank/DDBJ databases">
        <authorList>
            <person name="Criscuolo A."/>
        </authorList>
    </citation>
    <scope>NUCLEOTIDE SEQUENCE</scope>
    <source>
        <strain evidence="4">CIP111893</strain>
    </source>
</reference>
<keyword evidence="1 2" id="KW-0238">DNA-binding</keyword>
<name>A0ABN8GIU8_9BACL</name>
<dbReference type="Gene3D" id="1.10.357.10">
    <property type="entry name" value="Tetracycline Repressor, domain 2"/>
    <property type="match status" value="1"/>
</dbReference>
<dbReference type="SUPFAM" id="SSF48498">
    <property type="entry name" value="Tetracyclin repressor-like, C-terminal domain"/>
    <property type="match status" value="1"/>
</dbReference>
<gene>
    <name evidence="4" type="ORF">PAECIP111893_03140</name>
</gene>
<evidence type="ECO:0000259" key="3">
    <source>
        <dbReference type="PROSITE" id="PS50977"/>
    </source>
</evidence>
<dbReference type="InterPro" id="IPR050624">
    <property type="entry name" value="HTH-type_Tx_Regulator"/>
</dbReference>
<organism evidence="4 5">
    <name type="scientific">Paenibacillus plantiphilus</name>
    <dbReference type="NCBI Taxonomy" id="2905650"/>
    <lineage>
        <taxon>Bacteria</taxon>
        <taxon>Bacillati</taxon>
        <taxon>Bacillota</taxon>
        <taxon>Bacilli</taxon>
        <taxon>Bacillales</taxon>
        <taxon>Paenibacillaceae</taxon>
        <taxon>Paenibacillus</taxon>
    </lineage>
</organism>
<protein>
    <recommendedName>
        <fullName evidence="3">HTH tetR-type domain-containing protein</fullName>
    </recommendedName>
</protein>
<comment type="caution">
    <text evidence="4">The sequence shown here is derived from an EMBL/GenBank/DDBJ whole genome shotgun (WGS) entry which is preliminary data.</text>
</comment>
<dbReference type="InterPro" id="IPR001647">
    <property type="entry name" value="HTH_TetR"/>
</dbReference>
<feature type="domain" description="HTH tetR-type" evidence="3">
    <location>
        <begin position="23"/>
        <end position="83"/>
    </location>
</feature>
<dbReference type="InterPro" id="IPR036271">
    <property type="entry name" value="Tet_transcr_reg_TetR-rel_C_sf"/>
</dbReference>
<feature type="DNA-binding region" description="H-T-H motif" evidence="2">
    <location>
        <begin position="46"/>
        <end position="65"/>
    </location>
</feature>
<dbReference type="SUPFAM" id="SSF46689">
    <property type="entry name" value="Homeodomain-like"/>
    <property type="match status" value="1"/>
</dbReference>
<evidence type="ECO:0000313" key="4">
    <source>
        <dbReference type="EMBL" id="CAH1210104.1"/>
    </source>
</evidence>
<dbReference type="PRINTS" id="PR00455">
    <property type="entry name" value="HTHTETR"/>
</dbReference>
<keyword evidence="5" id="KW-1185">Reference proteome</keyword>
<dbReference type="InterPro" id="IPR009057">
    <property type="entry name" value="Homeodomain-like_sf"/>
</dbReference>
<dbReference type="Pfam" id="PF00440">
    <property type="entry name" value="TetR_N"/>
    <property type="match status" value="1"/>
</dbReference>
<dbReference type="EMBL" id="CAKMMF010000017">
    <property type="protein sequence ID" value="CAH1210104.1"/>
    <property type="molecule type" value="Genomic_DNA"/>
</dbReference>
<proteinExistence type="predicted"/>
<dbReference type="PROSITE" id="PS50977">
    <property type="entry name" value="HTH_TETR_2"/>
    <property type="match status" value="1"/>
</dbReference>
<accession>A0ABN8GIU8</accession>
<dbReference type="PANTHER" id="PTHR43479:SF11">
    <property type="entry name" value="ACREF_ENVCD OPERON REPRESSOR-RELATED"/>
    <property type="match status" value="1"/>
</dbReference>
<dbReference type="Proteomes" id="UP000838686">
    <property type="component" value="Unassembled WGS sequence"/>
</dbReference>
<dbReference type="PANTHER" id="PTHR43479">
    <property type="entry name" value="ACREF/ENVCD OPERON REPRESSOR-RELATED"/>
    <property type="match status" value="1"/>
</dbReference>
<sequence length="222" mass="25630">MPDTIELWFEEMLKQDAEGNKMTEKQSKILQSAIDVFAEKGYAASSTSEIAQRAGVAEGTIFRHYKTKKDLLLSIVAPVMAKLIAPFVLRDFNKVLDAEYDSYEGFLRALIDNRIEFMKKNLNVLRIMLQEIPFHPELKQQFQNIVVTKVLERIRKVVQKFQIDGNMVELPSETIIRLTASTVMGYVLIRTLYGEREDAVWDDHLEREATIDFIIRGLGMKR</sequence>
<dbReference type="RefSeq" id="WP_236343489.1">
    <property type="nucleotide sequence ID" value="NZ_CAKMMF010000017.1"/>
</dbReference>
<evidence type="ECO:0000313" key="5">
    <source>
        <dbReference type="Proteomes" id="UP000838686"/>
    </source>
</evidence>
<evidence type="ECO:0000256" key="1">
    <source>
        <dbReference type="ARBA" id="ARBA00023125"/>
    </source>
</evidence>